<evidence type="ECO:0000313" key="1">
    <source>
        <dbReference type="Proteomes" id="UP000887569"/>
    </source>
</evidence>
<protein>
    <submittedName>
        <fullName evidence="2">F-box domain-containing protein</fullName>
    </submittedName>
</protein>
<reference evidence="2" key="1">
    <citation type="submission" date="2022-11" db="UniProtKB">
        <authorList>
            <consortium name="WormBaseParasite"/>
        </authorList>
    </citation>
    <scope>IDENTIFICATION</scope>
</reference>
<keyword evidence="1" id="KW-1185">Reference proteome</keyword>
<dbReference type="Proteomes" id="UP000887569">
    <property type="component" value="Unplaced"/>
</dbReference>
<organism evidence="1 2">
    <name type="scientific">Parascaris univalens</name>
    <name type="common">Nematode worm</name>
    <dbReference type="NCBI Taxonomy" id="6257"/>
    <lineage>
        <taxon>Eukaryota</taxon>
        <taxon>Metazoa</taxon>
        <taxon>Ecdysozoa</taxon>
        <taxon>Nematoda</taxon>
        <taxon>Chromadorea</taxon>
        <taxon>Rhabditida</taxon>
        <taxon>Spirurina</taxon>
        <taxon>Ascaridomorpha</taxon>
        <taxon>Ascaridoidea</taxon>
        <taxon>Ascarididae</taxon>
        <taxon>Parascaris</taxon>
    </lineage>
</organism>
<proteinExistence type="predicted"/>
<name>A0A915A132_PARUN</name>
<evidence type="ECO:0000313" key="2">
    <source>
        <dbReference type="WBParaSite" id="PgE115_g003_t02"/>
    </source>
</evidence>
<dbReference type="AlphaFoldDB" id="A0A915A132"/>
<accession>A0A915A132</accession>
<sequence length="90" mass="10892">MFRQMQSSDLPQGLSLHKVLDVELLHFSVCTKRFRRNVTDELWKRQIYSTRRTMKSLKICEDSNNEKLEDCEHEELEETKIMYTTLPWIL</sequence>
<dbReference type="WBParaSite" id="PgE115_g003_t02">
    <property type="protein sequence ID" value="PgE115_g003_t02"/>
    <property type="gene ID" value="PgE115_g003"/>
</dbReference>